<sequence>MMFKRLVQSGLTLVLLGLALVVQQEPAHAAGTVYGPYYLMNVGAADAGNLQCLADPGASTANNVQQILWNCGSSGQKFSNETAVTTTDYWTFNYANGRCLAPLNASRASGAAIVQTACTTATSGRWAYHYVGDGSLTVADFGGQLRASTLVFTIQNLNSGLCISAKNGGSIAGTQLVQVACSSAAADKWVQFPA</sequence>
<name>A0A9W6NQ13_9ACTN</name>
<evidence type="ECO:0008006" key="4">
    <source>
        <dbReference type="Google" id="ProtNLM"/>
    </source>
</evidence>
<dbReference type="EMBL" id="BSFP01000047">
    <property type="protein sequence ID" value="GLL04617.1"/>
    <property type="molecule type" value="Genomic_DNA"/>
</dbReference>
<protein>
    <recommendedName>
        <fullName evidence="4">Ricin-type beta-trefoil lectin protein</fullName>
    </recommendedName>
</protein>
<comment type="caution">
    <text evidence="2">The sequence shown here is derived from an EMBL/GenBank/DDBJ whole genome shotgun (WGS) entry which is preliminary data.</text>
</comment>
<dbReference type="CDD" id="cd00161">
    <property type="entry name" value="beta-trefoil_Ricin-like"/>
    <property type="match status" value="1"/>
</dbReference>
<feature type="chain" id="PRO_5040795001" description="Ricin-type beta-trefoil lectin protein" evidence="1">
    <location>
        <begin position="30"/>
        <end position="194"/>
    </location>
</feature>
<gene>
    <name evidence="2" type="ORF">GCM10017581_063640</name>
</gene>
<dbReference type="Gene3D" id="2.80.10.50">
    <property type="match status" value="1"/>
</dbReference>
<dbReference type="AlphaFoldDB" id="A0A9W6NQ13"/>
<proteinExistence type="predicted"/>
<feature type="signal peptide" evidence="1">
    <location>
        <begin position="1"/>
        <end position="29"/>
    </location>
</feature>
<dbReference type="InterPro" id="IPR035992">
    <property type="entry name" value="Ricin_B-like_lectins"/>
</dbReference>
<evidence type="ECO:0000256" key="1">
    <source>
        <dbReference type="SAM" id="SignalP"/>
    </source>
</evidence>
<keyword evidence="3" id="KW-1185">Reference proteome</keyword>
<reference evidence="2" key="2">
    <citation type="submission" date="2023-01" db="EMBL/GenBank/DDBJ databases">
        <authorList>
            <person name="Sun Q."/>
            <person name="Evtushenko L."/>
        </authorList>
    </citation>
    <scope>NUCLEOTIDE SEQUENCE</scope>
    <source>
        <strain evidence="2">VKM Ac-1321</strain>
    </source>
</reference>
<dbReference type="PROSITE" id="PS50231">
    <property type="entry name" value="RICIN_B_LECTIN"/>
    <property type="match status" value="1"/>
</dbReference>
<dbReference type="RefSeq" id="WP_271189704.1">
    <property type="nucleotide sequence ID" value="NZ_BSFP01000047.1"/>
</dbReference>
<accession>A0A9W6NQ13</accession>
<dbReference type="Proteomes" id="UP001143480">
    <property type="component" value="Unassembled WGS sequence"/>
</dbReference>
<evidence type="ECO:0000313" key="2">
    <source>
        <dbReference type="EMBL" id="GLL04617.1"/>
    </source>
</evidence>
<organism evidence="2 3">
    <name type="scientific">Dactylosporangium matsuzakiense</name>
    <dbReference type="NCBI Taxonomy" id="53360"/>
    <lineage>
        <taxon>Bacteria</taxon>
        <taxon>Bacillati</taxon>
        <taxon>Actinomycetota</taxon>
        <taxon>Actinomycetes</taxon>
        <taxon>Micromonosporales</taxon>
        <taxon>Micromonosporaceae</taxon>
        <taxon>Dactylosporangium</taxon>
    </lineage>
</organism>
<reference evidence="2" key="1">
    <citation type="journal article" date="2014" name="Int. J. Syst. Evol. Microbiol.">
        <title>Complete genome sequence of Corynebacterium casei LMG S-19264T (=DSM 44701T), isolated from a smear-ripened cheese.</title>
        <authorList>
            <consortium name="US DOE Joint Genome Institute (JGI-PGF)"/>
            <person name="Walter F."/>
            <person name="Albersmeier A."/>
            <person name="Kalinowski J."/>
            <person name="Ruckert C."/>
        </authorList>
    </citation>
    <scope>NUCLEOTIDE SEQUENCE</scope>
    <source>
        <strain evidence="2">VKM Ac-1321</strain>
    </source>
</reference>
<keyword evidence="1" id="KW-0732">Signal</keyword>
<dbReference type="SUPFAM" id="SSF50370">
    <property type="entry name" value="Ricin B-like lectins"/>
    <property type="match status" value="1"/>
</dbReference>
<evidence type="ECO:0000313" key="3">
    <source>
        <dbReference type="Proteomes" id="UP001143480"/>
    </source>
</evidence>